<dbReference type="InterPro" id="IPR002501">
    <property type="entry name" value="PsdUridine_synth_N"/>
</dbReference>
<dbReference type="GO" id="GO:1990481">
    <property type="term" value="P:mRNA pseudouridine synthesis"/>
    <property type="evidence" value="ECO:0007669"/>
    <property type="project" value="TreeGrafter"/>
</dbReference>
<dbReference type="InterPro" id="IPR020103">
    <property type="entry name" value="PsdUridine_synth_cat_dom_sf"/>
</dbReference>
<evidence type="ECO:0000259" key="7">
    <source>
        <dbReference type="Pfam" id="PF16198"/>
    </source>
</evidence>
<dbReference type="AlphaFoldDB" id="A0A923ND58"/>
<evidence type="ECO:0000256" key="1">
    <source>
        <dbReference type="ARBA" id="ARBA00000385"/>
    </source>
</evidence>
<keyword evidence="9" id="KW-1185">Reference proteome</keyword>
<evidence type="ECO:0000313" key="8">
    <source>
        <dbReference type="EMBL" id="MBC5999547.1"/>
    </source>
</evidence>
<dbReference type="RefSeq" id="WP_249286974.1">
    <property type="nucleotide sequence ID" value="NZ_JACRWC010000074.1"/>
</dbReference>
<comment type="similarity">
    <text evidence="2 5">Belongs to the pseudouridine synthase TruB family. Type 1 subfamily.</text>
</comment>
<dbReference type="InterPro" id="IPR032819">
    <property type="entry name" value="TruB_C"/>
</dbReference>
<keyword evidence="3 5" id="KW-0819">tRNA processing</keyword>
<keyword evidence="4 5" id="KW-0413">Isomerase</keyword>
<protein>
    <recommendedName>
        <fullName evidence="5">tRNA pseudouridine synthase B</fullName>
        <ecNumber evidence="5">5.4.99.25</ecNumber>
    </recommendedName>
    <alternativeName>
        <fullName evidence="5">tRNA pseudouridine(55) synthase</fullName>
        <shortName evidence="5">Psi55 synthase</shortName>
    </alternativeName>
    <alternativeName>
        <fullName evidence="5">tRNA pseudouridylate synthase</fullName>
    </alternativeName>
    <alternativeName>
        <fullName evidence="5">tRNA-uridine isomerase</fullName>
    </alternativeName>
</protein>
<evidence type="ECO:0000256" key="3">
    <source>
        <dbReference type="ARBA" id="ARBA00022694"/>
    </source>
</evidence>
<feature type="domain" description="tRNA pseudouridylate synthase B C-terminal" evidence="7">
    <location>
        <begin position="174"/>
        <end position="231"/>
    </location>
</feature>
<reference evidence="8" key="1">
    <citation type="submission" date="2020-08" db="EMBL/GenBank/DDBJ databases">
        <authorList>
            <person name="Liu C."/>
            <person name="Sun Q."/>
        </authorList>
    </citation>
    <scope>NUCLEOTIDE SEQUENCE</scope>
    <source>
        <strain evidence="8">BX16</strain>
    </source>
</reference>
<dbReference type="Gene3D" id="3.30.2350.10">
    <property type="entry name" value="Pseudouridine synthase"/>
    <property type="match status" value="1"/>
</dbReference>
<dbReference type="PANTHER" id="PTHR13767">
    <property type="entry name" value="TRNA-PSEUDOURIDINE SYNTHASE"/>
    <property type="match status" value="1"/>
</dbReference>
<dbReference type="NCBIfam" id="TIGR00431">
    <property type="entry name" value="TruB"/>
    <property type="match status" value="1"/>
</dbReference>
<dbReference type="Pfam" id="PF01509">
    <property type="entry name" value="TruB_N"/>
    <property type="match status" value="1"/>
</dbReference>
<evidence type="ECO:0000313" key="9">
    <source>
        <dbReference type="Proteomes" id="UP000644115"/>
    </source>
</evidence>
<comment type="catalytic activity">
    <reaction evidence="1 5">
        <text>uridine(55) in tRNA = pseudouridine(55) in tRNA</text>
        <dbReference type="Rhea" id="RHEA:42532"/>
        <dbReference type="Rhea" id="RHEA-COMP:10101"/>
        <dbReference type="Rhea" id="RHEA-COMP:10102"/>
        <dbReference type="ChEBI" id="CHEBI:65314"/>
        <dbReference type="ChEBI" id="CHEBI:65315"/>
        <dbReference type="EC" id="5.4.99.25"/>
    </reaction>
</comment>
<feature type="domain" description="Pseudouridine synthase II N-terminal" evidence="6">
    <location>
        <begin position="23"/>
        <end position="173"/>
    </location>
</feature>
<proteinExistence type="inferred from homology"/>
<dbReference type="Pfam" id="PF16198">
    <property type="entry name" value="TruB_C_2"/>
    <property type="match status" value="1"/>
</dbReference>
<accession>A0A923ND58</accession>
<dbReference type="HAMAP" id="MF_01080">
    <property type="entry name" value="TruB_bact"/>
    <property type="match status" value="1"/>
</dbReference>
<evidence type="ECO:0000259" key="6">
    <source>
        <dbReference type="Pfam" id="PF01509"/>
    </source>
</evidence>
<feature type="active site" description="Nucleophile" evidence="5">
    <location>
        <position position="38"/>
    </location>
</feature>
<name>A0A923ND58_9FIRM</name>
<dbReference type="InterPro" id="IPR014780">
    <property type="entry name" value="tRNA_psdUridine_synth_TruB"/>
</dbReference>
<dbReference type="GO" id="GO:0003723">
    <property type="term" value="F:RNA binding"/>
    <property type="evidence" value="ECO:0007669"/>
    <property type="project" value="InterPro"/>
</dbReference>
<dbReference type="GO" id="GO:0031119">
    <property type="term" value="P:tRNA pseudouridine synthesis"/>
    <property type="evidence" value="ECO:0007669"/>
    <property type="project" value="UniProtKB-UniRule"/>
</dbReference>
<evidence type="ECO:0000256" key="2">
    <source>
        <dbReference type="ARBA" id="ARBA00005642"/>
    </source>
</evidence>
<evidence type="ECO:0000256" key="5">
    <source>
        <dbReference type="HAMAP-Rule" id="MF_01080"/>
    </source>
</evidence>
<evidence type="ECO:0000256" key="4">
    <source>
        <dbReference type="ARBA" id="ARBA00023235"/>
    </source>
</evidence>
<dbReference type="SUPFAM" id="SSF55120">
    <property type="entry name" value="Pseudouridine synthase"/>
    <property type="match status" value="1"/>
</dbReference>
<dbReference type="GO" id="GO:0160148">
    <property type="term" value="F:tRNA pseudouridine(55) synthase activity"/>
    <property type="evidence" value="ECO:0007669"/>
    <property type="project" value="UniProtKB-EC"/>
</dbReference>
<sequence length="317" mass="36162">MEGILVINKPQEWTSHDCVAVCRRATGVKRVGHGGTLDPMAEGVLPVFIGRATRIMEYMDLGCKTYRCCMRLGIVTDTEDIWGEILEERSTEGITEDQIRQTAESFCGDILQKPPMYSALKIKGRKLYEYARQGITLEIQLRPVRIEKLEIEEINLMRKEVVFEVTCSKGTYIRSLCRDMGEKLGCGAVMSGLTRTVSGAFSLERSLQPEEVKQMSPEEIEAYLLPVDYPLIHFGKCTMPKDRALYFASGNSIRWHQVTVTKEPQRELSGRNSRQTAYNQMYCVYEKESGLFLGTGYYNEEEKTLKADKIFVTRQEL</sequence>
<organism evidence="8 9">
    <name type="scientific">Lentihominibacter faecis</name>
    <dbReference type="NCBI Taxonomy" id="2764712"/>
    <lineage>
        <taxon>Bacteria</taxon>
        <taxon>Bacillati</taxon>
        <taxon>Bacillota</taxon>
        <taxon>Clostridia</taxon>
        <taxon>Peptostreptococcales</taxon>
        <taxon>Anaerovoracaceae</taxon>
        <taxon>Lentihominibacter</taxon>
    </lineage>
</organism>
<dbReference type="Proteomes" id="UP000644115">
    <property type="component" value="Unassembled WGS sequence"/>
</dbReference>
<comment type="caution">
    <text evidence="8">The sequence shown here is derived from an EMBL/GenBank/DDBJ whole genome shotgun (WGS) entry which is preliminary data.</text>
</comment>
<dbReference type="PANTHER" id="PTHR13767:SF2">
    <property type="entry name" value="PSEUDOURIDYLATE SYNTHASE TRUB1"/>
    <property type="match status" value="1"/>
</dbReference>
<comment type="function">
    <text evidence="5">Responsible for synthesis of pseudouridine from uracil-55 in the psi GC loop of transfer RNAs.</text>
</comment>
<dbReference type="EMBL" id="JACRWC010000074">
    <property type="protein sequence ID" value="MBC5999547.1"/>
    <property type="molecule type" value="Genomic_DNA"/>
</dbReference>
<dbReference type="EC" id="5.4.99.25" evidence="5"/>
<gene>
    <name evidence="5 8" type="primary">truB</name>
    <name evidence="8" type="ORF">H8876_05995</name>
</gene>
<dbReference type="CDD" id="cd02573">
    <property type="entry name" value="PseudoU_synth_EcTruB"/>
    <property type="match status" value="1"/>
</dbReference>